<evidence type="ECO:0000259" key="4">
    <source>
        <dbReference type="PROSITE" id="PS51371"/>
    </source>
</evidence>
<dbReference type="Gene3D" id="3.10.580.10">
    <property type="entry name" value="CBS-domain"/>
    <property type="match status" value="1"/>
</dbReference>
<feature type="domain" description="CBS" evidence="4">
    <location>
        <begin position="157"/>
        <end position="213"/>
    </location>
</feature>
<dbReference type="SMART" id="SM00116">
    <property type="entry name" value="CBS"/>
    <property type="match status" value="2"/>
</dbReference>
<dbReference type="Pfam" id="PF10335">
    <property type="entry name" value="DUF294_C"/>
    <property type="match status" value="1"/>
</dbReference>
<dbReference type="GeneID" id="82880157"/>
<feature type="domain" description="Cyclic nucleotide-binding" evidence="3">
    <location>
        <begin position="17"/>
        <end position="124"/>
    </location>
</feature>
<dbReference type="Pfam" id="PF00027">
    <property type="entry name" value="cNMP_binding"/>
    <property type="match status" value="1"/>
</dbReference>
<dbReference type="Gene3D" id="2.60.120.10">
    <property type="entry name" value="Jelly Rolls"/>
    <property type="match status" value="1"/>
</dbReference>
<dbReference type="KEGG" id="cfc:CFLV_05435"/>
<evidence type="ECO:0000313" key="7">
    <source>
        <dbReference type="Proteomes" id="UP000185479"/>
    </source>
</evidence>
<dbReference type="Proteomes" id="UP000315353">
    <property type="component" value="Unassembled WGS sequence"/>
</dbReference>
<dbReference type="RefSeq" id="WP_075729679.1">
    <property type="nucleotide sequence ID" value="NZ_BJNB01000001.1"/>
</dbReference>
<keyword evidence="7" id="KW-1185">Reference proteome</keyword>
<dbReference type="PROSITE" id="PS51371">
    <property type="entry name" value="CBS"/>
    <property type="match status" value="2"/>
</dbReference>
<dbReference type="Pfam" id="PF00571">
    <property type="entry name" value="CBS"/>
    <property type="match status" value="2"/>
</dbReference>
<organism evidence="5 7">
    <name type="scientific">Corynebacterium flavescens</name>
    <dbReference type="NCBI Taxonomy" id="28028"/>
    <lineage>
        <taxon>Bacteria</taxon>
        <taxon>Bacillati</taxon>
        <taxon>Actinomycetota</taxon>
        <taxon>Actinomycetes</taxon>
        <taxon>Mycobacteriales</taxon>
        <taxon>Corynebacteriaceae</taxon>
        <taxon>Corynebacterium</taxon>
    </lineage>
</organism>
<gene>
    <name evidence="6" type="ORF">CFL01nite_00460</name>
    <name evidence="5" type="ORF">CFLV_05435</name>
</gene>
<dbReference type="SUPFAM" id="SSF51206">
    <property type="entry name" value="cAMP-binding domain-like"/>
    <property type="match status" value="1"/>
</dbReference>
<dbReference type="Gene3D" id="3.30.460.10">
    <property type="entry name" value="Beta Polymerase, domain 2"/>
    <property type="match status" value="1"/>
</dbReference>
<dbReference type="PROSITE" id="PS50042">
    <property type="entry name" value="CNMP_BINDING_3"/>
    <property type="match status" value="1"/>
</dbReference>
<dbReference type="InterPro" id="IPR014710">
    <property type="entry name" value="RmlC-like_jellyroll"/>
</dbReference>
<evidence type="ECO:0000313" key="6">
    <source>
        <dbReference type="EMBL" id="GEB96551.1"/>
    </source>
</evidence>
<dbReference type="AlphaFoldDB" id="A0A1L7CLF8"/>
<dbReference type="EMBL" id="BJNB01000001">
    <property type="protein sequence ID" value="GEB96551.1"/>
    <property type="molecule type" value="Genomic_DNA"/>
</dbReference>
<evidence type="ECO:0000313" key="5">
    <source>
        <dbReference type="EMBL" id="APT86682.1"/>
    </source>
</evidence>
<reference evidence="6 8" key="2">
    <citation type="submission" date="2019-06" db="EMBL/GenBank/DDBJ databases">
        <title>Whole genome shotgun sequence of Corynebacterium flavescens NBRC 14136.</title>
        <authorList>
            <person name="Hosoyama A."/>
            <person name="Uohara A."/>
            <person name="Ohji S."/>
            <person name="Ichikawa N."/>
        </authorList>
    </citation>
    <scope>NUCLEOTIDE SEQUENCE [LARGE SCALE GENOMIC DNA]</scope>
    <source>
        <strain evidence="6 8">NBRC 14136</strain>
    </source>
</reference>
<evidence type="ECO:0000259" key="3">
    <source>
        <dbReference type="PROSITE" id="PS50042"/>
    </source>
</evidence>
<dbReference type="Pfam" id="PF03445">
    <property type="entry name" value="DUF294"/>
    <property type="match status" value="1"/>
</dbReference>
<dbReference type="STRING" id="28028.CFLV_05435"/>
<dbReference type="PANTHER" id="PTHR43080:SF2">
    <property type="entry name" value="CBS DOMAIN-CONTAINING PROTEIN"/>
    <property type="match status" value="1"/>
</dbReference>
<dbReference type="PANTHER" id="PTHR43080">
    <property type="entry name" value="CBS DOMAIN-CONTAINING PROTEIN CBSX3, MITOCHONDRIAL"/>
    <property type="match status" value="1"/>
</dbReference>
<dbReference type="CDD" id="cd05401">
    <property type="entry name" value="NT_GlnE_GlnD_like"/>
    <property type="match status" value="1"/>
</dbReference>
<dbReference type="OrthoDB" id="9789996at2"/>
<feature type="domain" description="CBS" evidence="4">
    <location>
        <begin position="221"/>
        <end position="277"/>
    </location>
</feature>
<sequence length="617" mass="66868">MSVELDEVRGFLAQHEPFSRLTGPVLDELSAALRIRYARRGEELVAAGANNDTLFIIRSGAVDVIDPDGLLLDRREAGFACGYSSLVSGSLSHFSLEAVEDSLLFELDRPGFLALIEENPAVERFYSAQSRQVRAAAKELVDDAPTDVLRTKISELLGEPALQATPETSIREAATLMAERGVSSLLIAQGTRLQGIITDRDLRARVLAAGVDPATPVSEIMTPHPVTVASDAPAMEALLHMAQMSIHHLPVVDSGKLAGIISQSDITRLLHNDPIYLTADFSRRSSPAALEGAYGEAATLAARYVERGSSPQEAASMLTLAADALGRRLCTLAEEELGPPPVPYAFVAVGSQGRREMAMASDQDNALVLDDSYDEAAHGEYFAQLSEYVCSGLAGAGQVLCPGEMMAMVPRWRMTVSDWKATFHDWIAAPEPDALLNAQIFFDMRSIFGAQQLVSEVHSYAVSAARPARRLHAHLASLAARREPPLTFFRGLVVERDGDYADTLDIKKGGTAGIVQMARLFALAGGMEAVDTRERLRQSAGDTVSAQGARDLEDAFDFLTFIGLRHQAAQLRAGEAPDYHISPKSLTKLERERLRDAFRAIKSMQSALATKYPVRNI</sequence>
<dbReference type="SMART" id="SM00100">
    <property type="entry name" value="cNMP"/>
    <property type="match status" value="1"/>
</dbReference>
<proteinExistence type="predicted"/>
<dbReference type="InterPro" id="IPR046342">
    <property type="entry name" value="CBS_dom_sf"/>
</dbReference>
<accession>A0A1L7CLF8</accession>
<reference evidence="5 7" key="1">
    <citation type="submission" date="2014-08" db="EMBL/GenBank/DDBJ databases">
        <title>Complete genome sequence of Corynebacterium flavescens OJ8(T)(=DSM 20296(T)), isolated from cheese.</title>
        <authorList>
            <person name="Ruckert C."/>
            <person name="Albersmeier A."/>
            <person name="Winkler A."/>
            <person name="Kalinowski J."/>
        </authorList>
    </citation>
    <scope>NUCLEOTIDE SEQUENCE [LARGE SCALE GENOMIC DNA]</scope>
    <source>
        <strain evidence="5 7">OJ8</strain>
    </source>
</reference>
<dbReference type="SUPFAM" id="SSF81301">
    <property type="entry name" value="Nucleotidyltransferase"/>
    <property type="match status" value="1"/>
</dbReference>
<dbReference type="InterPro" id="IPR018821">
    <property type="entry name" value="DUF294_put_nucleoTrafse_sb-bd"/>
</dbReference>
<dbReference type="CDD" id="cd04587">
    <property type="entry name" value="CBS_pair_CAP-ED_NT_Pol-beta-like_DUF294_assoc"/>
    <property type="match status" value="1"/>
</dbReference>
<evidence type="ECO:0000256" key="1">
    <source>
        <dbReference type="ARBA" id="ARBA00023122"/>
    </source>
</evidence>
<keyword evidence="5" id="KW-0808">Transferase</keyword>
<dbReference type="InterPro" id="IPR000644">
    <property type="entry name" value="CBS_dom"/>
</dbReference>
<dbReference type="GO" id="GO:0016301">
    <property type="term" value="F:kinase activity"/>
    <property type="evidence" value="ECO:0007669"/>
    <property type="project" value="UniProtKB-KW"/>
</dbReference>
<dbReference type="InterPro" id="IPR043519">
    <property type="entry name" value="NT_sf"/>
</dbReference>
<dbReference type="InterPro" id="IPR018490">
    <property type="entry name" value="cNMP-bd_dom_sf"/>
</dbReference>
<dbReference type="InterPro" id="IPR051257">
    <property type="entry name" value="Diverse_CBS-Domain"/>
</dbReference>
<dbReference type="CDD" id="cd00038">
    <property type="entry name" value="CAP_ED"/>
    <property type="match status" value="1"/>
</dbReference>
<dbReference type="EMBL" id="CP009246">
    <property type="protein sequence ID" value="APT86682.1"/>
    <property type="molecule type" value="Genomic_DNA"/>
</dbReference>
<dbReference type="GO" id="GO:0008773">
    <property type="term" value="F:[protein-PII] uridylyltransferase activity"/>
    <property type="evidence" value="ECO:0007669"/>
    <property type="project" value="InterPro"/>
</dbReference>
<keyword evidence="1 2" id="KW-0129">CBS domain</keyword>
<evidence type="ECO:0000313" key="8">
    <source>
        <dbReference type="Proteomes" id="UP000315353"/>
    </source>
</evidence>
<name>A0A1L7CLF8_CORFL</name>
<keyword evidence="5" id="KW-0418">Kinase</keyword>
<evidence type="ECO:0000256" key="2">
    <source>
        <dbReference type="PROSITE-ProRule" id="PRU00703"/>
    </source>
</evidence>
<dbReference type="SUPFAM" id="SSF54631">
    <property type="entry name" value="CBS-domain pair"/>
    <property type="match status" value="1"/>
</dbReference>
<dbReference type="Proteomes" id="UP000185479">
    <property type="component" value="Chromosome"/>
</dbReference>
<dbReference type="InterPro" id="IPR005105">
    <property type="entry name" value="GlnD_Uridyltrans_N"/>
</dbReference>
<dbReference type="InterPro" id="IPR000595">
    <property type="entry name" value="cNMP-bd_dom"/>
</dbReference>
<protein>
    <submittedName>
        <fullName evidence="5">Histidine kinase</fullName>
    </submittedName>
</protein>